<evidence type="ECO:0000313" key="3">
    <source>
        <dbReference type="Proteomes" id="UP000584642"/>
    </source>
</evidence>
<keyword evidence="3" id="KW-1185">Reference proteome</keyword>
<organism evidence="2 3">
    <name type="scientific">Azospirillum oleiclasticum</name>
    <dbReference type="NCBI Taxonomy" id="2735135"/>
    <lineage>
        <taxon>Bacteria</taxon>
        <taxon>Pseudomonadati</taxon>
        <taxon>Pseudomonadota</taxon>
        <taxon>Alphaproteobacteria</taxon>
        <taxon>Rhodospirillales</taxon>
        <taxon>Azospirillaceae</taxon>
        <taxon>Azospirillum</taxon>
    </lineage>
</organism>
<keyword evidence="1" id="KW-1133">Transmembrane helix</keyword>
<dbReference type="RefSeq" id="WP_180280683.1">
    <property type="nucleotide sequence ID" value="NZ_JABFDB010000001.1"/>
</dbReference>
<protein>
    <submittedName>
        <fullName evidence="2">Uncharacterized protein</fullName>
    </submittedName>
</protein>
<feature type="transmembrane region" description="Helical" evidence="1">
    <location>
        <begin position="15"/>
        <end position="34"/>
    </location>
</feature>
<evidence type="ECO:0000256" key="1">
    <source>
        <dbReference type="SAM" id="Phobius"/>
    </source>
</evidence>
<accession>A0ABX2T7S7</accession>
<feature type="transmembrane region" description="Helical" evidence="1">
    <location>
        <begin position="46"/>
        <end position="65"/>
    </location>
</feature>
<feature type="transmembrane region" description="Helical" evidence="1">
    <location>
        <begin position="172"/>
        <end position="192"/>
    </location>
</feature>
<dbReference type="EMBL" id="JABFDB010000001">
    <property type="protein sequence ID" value="NYZ18994.1"/>
    <property type="molecule type" value="Genomic_DNA"/>
</dbReference>
<sequence length="199" mass="22148">MIDGLIEMLWRTAELGLLVMLPVIVLSLGERLIHAVDVIRYHEVPGLARFSVLSGLIAGALLLYANHEREWYEFDTVFDPDGPWAVPLPQLFTLWLNPLRYSPQPLLHHIAPLDYTDTATVLAGLSTGLAGLAVFGSVRYFGMKAPLAMLANIVIWLWGAGLAIYMVCAGAWALNMLNFWAVVIGFLVYRYYHLKAAAH</sequence>
<dbReference type="Proteomes" id="UP000584642">
    <property type="component" value="Unassembled WGS sequence"/>
</dbReference>
<reference evidence="2 3" key="1">
    <citation type="submission" date="2020-05" db="EMBL/GenBank/DDBJ databases">
        <title>Azospirillum oleiclasticum sp. nov, a nitrogen-fixing and heavy crude oil-emulsifying bacterium isolated from the crude oil of Yumen Oilfield.</title>
        <authorList>
            <person name="Wu D."/>
            <person name="Cai M."/>
            <person name="Zhang X."/>
        </authorList>
    </citation>
    <scope>NUCLEOTIDE SEQUENCE [LARGE SCALE GENOMIC DNA]</scope>
    <source>
        <strain evidence="2 3">ROY-1-1-2</strain>
    </source>
</reference>
<proteinExistence type="predicted"/>
<comment type="caution">
    <text evidence="2">The sequence shown here is derived from an EMBL/GenBank/DDBJ whole genome shotgun (WGS) entry which is preliminary data.</text>
</comment>
<keyword evidence="1" id="KW-0472">Membrane</keyword>
<evidence type="ECO:0000313" key="2">
    <source>
        <dbReference type="EMBL" id="NYZ18994.1"/>
    </source>
</evidence>
<keyword evidence="1" id="KW-0812">Transmembrane</keyword>
<name>A0ABX2T7S7_9PROT</name>
<gene>
    <name evidence="2" type="ORF">HND93_04665</name>
</gene>
<feature type="transmembrane region" description="Helical" evidence="1">
    <location>
        <begin position="147"/>
        <end position="166"/>
    </location>
</feature>
<feature type="transmembrane region" description="Helical" evidence="1">
    <location>
        <begin position="115"/>
        <end position="135"/>
    </location>
</feature>